<organism evidence="2 3">
    <name type="scientific">Nostoc commune NIES-4072</name>
    <dbReference type="NCBI Taxonomy" id="2005467"/>
    <lineage>
        <taxon>Bacteria</taxon>
        <taxon>Bacillati</taxon>
        <taxon>Cyanobacteriota</taxon>
        <taxon>Cyanophyceae</taxon>
        <taxon>Nostocales</taxon>
        <taxon>Nostocaceae</taxon>
        <taxon>Nostoc</taxon>
    </lineage>
</organism>
<sequence length="276" mass="28149">MSQLYSKKIVGYATYCISTLAVVMSQMPRADAASMTFSATGTNPISGGSSTALSAKAVFDDSIAGKLTLTLTNTGPGASAPSDVLTGIFWDYAGSSLTNLTLSSAKAPTVIKNNLTTGTNVDLTKVGGNTVEWGFAKTTASTGLGGANGVANPVTQHYGIGTAGFGISPGFGLSGGQQFNYGIITGYDSPNPAVSGGTFVKDSATFVFSGLPTGFDLTKIQNIRFQYGTGLDEPSTYYIAPPPPPKRVPESSATVALGLFALGALRVAKKKPLVSA</sequence>
<feature type="signal peptide" evidence="1">
    <location>
        <begin position="1"/>
        <end position="32"/>
    </location>
</feature>
<evidence type="ECO:0000256" key="1">
    <source>
        <dbReference type="SAM" id="SignalP"/>
    </source>
</evidence>
<dbReference type="InterPro" id="IPR054644">
    <property type="entry name" value="Xrt_dep_XDD4"/>
</dbReference>
<dbReference type="OrthoDB" id="484069at2"/>
<reference evidence="2 3" key="1">
    <citation type="submission" date="2017-06" db="EMBL/GenBank/DDBJ databases">
        <title>Genome sequencing of cyanobaciteial culture collection at National Institute for Environmental Studies (NIES).</title>
        <authorList>
            <person name="Hirose Y."/>
            <person name="Shimura Y."/>
            <person name="Fujisawa T."/>
            <person name="Nakamura Y."/>
            <person name="Kawachi M."/>
        </authorList>
    </citation>
    <scope>NUCLEOTIDE SEQUENCE [LARGE SCALE GENOMIC DNA]</scope>
    <source>
        <strain evidence="2 3">NIES-4072</strain>
    </source>
</reference>
<evidence type="ECO:0000313" key="2">
    <source>
        <dbReference type="EMBL" id="GBG19777.1"/>
    </source>
</evidence>
<evidence type="ECO:0000313" key="3">
    <source>
        <dbReference type="Proteomes" id="UP000245124"/>
    </source>
</evidence>
<protein>
    <recommendedName>
        <fullName evidence="4">PEP-CTERM protein-sorting domain-containing protein</fullName>
    </recommendedName>
</protein>
<dbReference type="AlphaFoldDB" id="A0A2R5FLV8"/>
<dbReference type="NCBIfam" id="NF045504">
    <property type="entry name" value="Xrt_dep_XDD4"/>
    <property type="match status" value="1"/>
</dbReference>
<proteinExistence type="predicted"/>
<keyword evidence="1" id="KW-0732">Signal</keyword>
<name>A0A2R5FLV8_NOSCO</name>
<evidence type="ECO:0008006" key="4">
    <source>
        <dbReference type="Google" id="ProtNLM"/>
    </source>
</evidence>
<gene>
    <name evidence="2" type="ORF">NIES4072_34460</name>
</gene>
<feature type="chain" id="PRO_5015324440" description="PEP-CTERM protein-sorting domain-containing protein" evidence="1">
    <location>
        <begin position="33"/>
        <end position="276"/>
    </location>
</feature>
<dbReference type="EMBL" id="BDUD01000001">
    <property type="protein sequence ID" value="GBG19777.1"/>
    <property type="molecule type" value="Genomic_DNA"/>
</dbReference>
<comment type="caution">
    <text evidence="2">The sequence shown here is derived from an EMBL/GenBank/DDBJ whole genome shotgun (WGS) entry which is preliminary data.</text>
</comment>
<accession>A0A2R5FLV8</accession>
<dbReference type="Proteomes" id="UP000245124">
    <property type="component" value="Unassembled WGS sequence"/>
</dbReference>
<keyword evidence="3" id="KW-1185">Reference proteome</keyword>
<dbReference type="RefSeq" id="WP_109009529.1">
    <property type="nucleotide sequence ID" value="NZ_BDUD01000001.1"/>
</dbReference>